<dbReference type="PANTHER" id="PTHR20872">
    <property type="match status" value="1"/>
</dbReference>
<keyword evidence="3" id="KW-1185">Reference proteome</keyword>
<evidence type="ECO:0000313" key="3">
    <source>
        <dbReference type="Proteomes" id="UP001283361"/>
    </source>
</evidence>
<dbReference type="EMBL" id="JAWDGP010002895">
    <property type="protein sequence ID" value="KAK3778904.1"/>
    <property type="molecule type" value="Genomic_DNA"/>
</dbReference>
<feature type="domain" description="F-box" evidence="1">
    <location>
        <begin position="70"/>
        <end position="116"/>
    </location>
</feature>
<dbReference type="Gene3D" id="3.80.10.10">
    <property type="entry name" value="Ribonuclease Inhibitor"/>
    <property type="match status" value="1"/>
</dbReference>
<name>A0AAE1DQ94_9GAST</name>
<organism evidence="2 3">
    <name type="scientific">Elysia crispata</name>
    <name type="common">lettuce slug</name>
    <dbReference type="NCBI Taxonomy" id="231223"/>
    <lineage>
        <taxon>Eukaryota</taxon>
        <taxon>Metazoa</taxon>
        <taxon>Spiralia</taxon>
        <taxon>Lophotrochozoa</taxon>
        <taxon>Mollusca</taxon>
        <taxon>Gastropoda</taxon>
        <taxon>Heterobranchia</taxon>
        <taxon>Euthyneura</taxon>
        <taxon>Panpulmonata</taxon>
        <taxon>Sacoglossa</taxon>
        <taxon>Placobranchoidea</taxon>
        <taxon>Plakobranchidae</taxon>
        <taxon>Elysia</taxon>
    </lineage>
</organism>
<dbReference type="PANTHER" id="PTHR20872:SF1">
    <property type="entry name" value="F-BOX DOMAIN-CONTAINING PROTEIN"/>
    <property type="match status" value="1"/>
</dbReference>
<proteinExistence type="predicted"/>
<evidence type="ECO:0000313" key="2">
    <source>
        <dbReference type="EMBL" id="KAK3778904.1"/>
    </source>
</evidence>
<accession>A0AAE1DQ94</accession>
<dbReference type="Gene3D" id="1.20.1280.50">
    <property type="match status" value="1"/>
</dbReference>
<gene>
    <name evidence="2" type="ORF">RRG08_013167</name>
</gene>
<protein>
    <recommendedName>
        <fullName evidence="1">F-box domain-containing protein</fullName>
    </recommendedName>
</protein>
<dbReference type="AlphaFoldDB" id="A0AAE1DQ94"/>
<sequence>MASIEENSELFHQKEAIDGSTNSNSTQGFSDVIQPDFIMHEEISENSSAQITAGEQINCSQGYCIDIESELILTRLPEIVLVHIMEYLDLTARYYLSTTCRLFYDLFSHPQLWQIAHISLLTQGERRGRNPFQWKLQAVMHHTMAMIVQKFCHLFQHLSLELSEYIQPFDNDSKMLLEHLAHECRLESLSIKLGPLTSSDNEISHVSRRLSNYQDLPLVVCLVQNATRLKRLSLVSWPFFESIGDNKDIFSALVNNEKLISLESLNFFFPELKFSQWTDRIPKLPSPELTLKVVSQLKNVTQLALRSPMLSDELILELSKKKVPLLSFKILVMYSRDSVLMKGFKVPDISSKAWTSLRQSSPELAIEYFVFNRVPQEQLGLMLQPEVQLSSINILTFGRCDKELVTILAERYHRTLRRFVCLCDSPTCDEALLNLVRSCDLTHLIYHGDISYKTVENLATLVKDQGQEIESFEFKEKNINTDEEYAEDVVVARDEESNEYYLPALKSWHVNATERIKLLDAMCEHVSICLGSHWRPITS</sequence>
<dbReference type="Proteomes" id="UP001283361">
    <property type="component" value="Unassembled WGS sequence"/>
</dbReference>
<dbReference type="InterPro" id="IPR001810">
    <property type="entry name" value="F-box_dom"/>
</dbReference>
<comment type="caution">
    <text evidence="2">The sequence shown here is derived from an EMBL/GenBank/DDBJ whole genome shotgun (WGS) entry which is preliminary data.</text>
</comment>
<dbReference type="InterPro" id="IPR032675">
    <property type="entry name" value="LRR_dom_sf"/>
</dbReference>
<reference evidence="2" key="1">
    <citation type="journal article" date="2023" name="G3 (Bethesda)">
        <title>A reference genome for the long-term kleptoplast-retaining sea slug Elysia crispata morphotype clarki.</title>
        <authorList>
            <person name="Eastman K.E."/>
            <person name="Pendleton A.L."/>
            <person name="Shaikh M.A."/>
            <person name="Suttiyut T."/>
            <person name="Ogas R."/>
            <person name="Tomko P."/>
            <person name="Gavelis G."/>
            <person name="Widhalm J.R."/>
            <person name="Wisecaver J.H."/>
        </authorList>
    </citation>
    <scope>NUCLEOTIDE SEQUENCE</scope>
    <source>
        <strain evidence="2">ECLA1</strain>
    </source>
</reference>
<dbReference type="Pfam" id="PF12937">
    <property type="entry name" value="F-box-like"/>
    <property type="match status" value="1"/>
</dbReference>
<dbReference type="SUPFAM" id="SSF81383">
    <property type="entry name" value="F-box domain"/>
    <property type="match status" value="1"/>
</dbReference>
<dbReference type="InterPro" id="IPR036047">
    <property type="entry name" value="F-box-like_dom_sf"/>
</dbReference>
<evidence type="ECO:0000259" key="1">
    <source>
        <dbReference type="PROSITE" id="PS50181"/>
    </source>
</evidence>
<dbReference type="PROSITE" id="PS50181">
    <property type="entry name" value="FBOX"/>
    <property type="match status" value="1"/>
</dbReference>